<reference evidence="1 2" key="1">
    <citation type="journal article" date="2024" name="Commun. Biol.">
        <title>Comparative genomic analysis of thermophilic fungi reveals convergent evolutionary adaptations and gene losses.</title>
        <authorList>
            <person name="Steindorff A.S."/>
            <person name="Aguilar-Pontes M.V."/>
            <person name="Robinson A.J."/>
            <person name="Andreopoulos B."/>
            <person name="LaButti K."/>
            <person name="Kuo A."/>
            <person name="Mondo S."/>
            <person name="Riley R."/>
            <person name="Otillar R."/>
            <person name="Haridas S."/>
            <person name="Lipzen A."/>
            <person name="Grimwood J."/>
            <person name="Schmutz J."/>
            <person name="Clum A."/>
            <person name="Reid I.D."/>
            <person name="Moisan M.C."/>
            <person name="Butler G."/>
            <person name="Nguyen T.T.M."/>
            <person name="Dewar K."/>
            <person name="Conant G."/>
            <person name="Drula E."/>
            <person name="Henrissat B."/>
            <person name="Hansel C."/>
            <person name="Singer S."/>
            <person name="Hutchinson M.I."/>
            <person name="de Vries R.P."/>
            <person name="Natvig D.O."/>
            <person name="Powell A.J."/>
            <person name="Tsang A."/>
            <person name="Grigoriev I.V."/>
        </authorList>
    </citation>
    <scope>NUCLEOTIDE SEQUENCE [LARGE SCALE GENOMIC DNA]</scope>
    <source>
        <strain evidence="1 2">CBS 494.80</strain>
    </source>
</reference>
<protein>
    <submittedName>
        <fullName evidence="1">Uncharacterized protein</fullName>
    </submittedName>
</protein>
<organism evidence="1 2">
    <name type="scientific">Oculimacula yallundae</name>
    <dbReference type="NCBI Taxonomy" id="86028"/>
    <lineage>
        <taxon>Eukaryota</taxon>
        <taxon>Fungi</taxon>
        <taxon>Dikarya</taxon>
        <taxon>Ascomycota</taxon>
        <taxon>Pezizomycotina</taxon>
        <taxon>Leotiomycetes</taxon>
        <taxon>Helotiales</taxon>
        <taxon>Ploettnerulaceae</taxon>
        <taxon>Oculimacula</taxon>
    </lineage>
</organism>
<accession>A0ABR4BYJ4</accession>
<evidence type="ECO:0000313" key="2">
    <source>
        <dbReference type="Proteomes" id="UP001595075"/>
    </source>
</evidence>
<gene>
    <name evidence="1" type="ORF">VTL71DRAFT_5762</name>
</gene>
<name>A0ABR4BYJ4_9HELO</name>
<proteinExistence type="predicted"/>
<dbReference type="EMBL" id="JAZHXI010000016">
    <property type="protein sequence ID" value="KAL2062690.1"/>
    <property type="molecule type" value="Genomic_DNA"/>
</dbReference>
<dbReference type="Proteomes" id="UP001595075">
    <property type="component" value="Unassembled WGS sequence"/>
</dbReference>
<sequence length="36" mass="4001">MSAEELKVVKTYITDNLLKGFIEPSQAPQLSTVDHP</sequence>
<evidence type="ECO:0000313" key="1">
    <source>
        <dbReference type="EMBL" id="KAL2062690.1"/>
    </source>
</evidence>
<keyword evidence="2" id="KW-1185">Reference proteome</keyword>
<comment type="caution">
    <text evidence="1">The sequence shown here is derived from an EMBL/GenBank/DDBJ whole genome shotgun (WGS) entry which is preliminary data.</text>
</comment>